<feature type="domain" description="Type II secretion system protein GspF" evidence="7">
    <location>
        <begin position="49"/>
        <end position="165"/>
    </location>
</feature>
<protein>
    <recommendedName>
        <fullName evidence="7">Type II secretion system protein GspF domain-containing protein</fullName>
    </recommendedName>
</protein>
<reference evidence="8 9" key="1">
    <citation type="submission" date="2021-03" db="EMBL/GenBank/DDBJ databases">
        <title>Sequencing the genomes of 1000 actinobacteria strains.</title>
        <authorList>
            <person name="Klenk H.-P."/>
        </authorList>
    </citation>
    <scope>NUCLEOTIDE SEQUENCE [LARGE SCALE GENOMIC DNA]</scope>
    <source>
        <strain evidence="8 9">DSM 15797</strain>
    </source>
</reference>
<evidence type="ECO:0000256" key="2">
    <source>
        <dbReference type="ARBA" id="ARBA00022475"/>
    </source>
</evidence>
<organism evidence="8 9">
    <name type="scientific">Paeniglutamicibacter kerguelensis</name>
    <dbReference type="NCBI Taxonomy" id="254788"/>
    <lineage>
        <taxon>Bacteria</taxon>
        <taxon>Bacillati</taxon>
        <taxon>Actinomycetota</taxon>
        <taxon>Actinomycetes</taxon>
        <taxon>Micrococcales</taxon>
        <taxon>Micrococcaceae</taxon>
        <taxon>Paeniglutamicibacter</taxon>
    </lineage>
</organism>
<dbReference type="Pfam" id="PF00482">
    <property type="entry name" value="T2SSF"/>
    <property type="match status" value="1"/>
</dbReference>
<keyword evidence="9" id="KW-1185">Reference proteome</keyword>
<evidence type="ECO:0000256" key="4">
    <source>
        <dbReference type="ARBA" id="ARBA00022989"/>
    </source>
</evidence>
<name>A0ABS4XF92_9MICC</name>
<keyword evidence="4 6" id="KW-1133">Transmembrane helix</keyword>
<dbReference type="EMBL" id="JAGIOF010000001">
    <property type="protein sequence ID" value="MBP2387134.1"/>
    <property type="molecule type" value="Genomic_DNA"/>
</dbReference>
<keyword evidence="5 6" id="KW-0472">Membrane</keyword>
<comment type="caution">
    <text evidence="8">The sequence shown here is derived from an EMBL/GenBank/DDBJ whole genome shotgun (WGS) entry which is preliminary data.</text>
</comment>
<evidence type="ECO:0000259" key="7">
    <source>
        <dbReference type="Pfam" id="PF00482"/>
    </source>
</evidence>
<evidence type="ECO:0000256" key="6">
    <source>
        <dbReference type="SAM" id="Phobius"/>
    </source>
</evidence>
<dbReference type="Proteomes" id="UP001296993">
    <property type="component" value="Unassembled WGS sequence"/>
</dbReference>
<proteinExistence type="predicted"/>
<evidence type="ECO:0000313" key="9">
    <source>
        <dbReference type="Proteomes" id="UP001296993"/>
    </source>
</evidence>
<comment type="subcellular location">
    <subcellularLocation>
        <location evidence="1">Cell membrane</location>
        <topology evidence="1">Multi-pass membrane protein</topology>
    </subcellularLocation>
</comment>
<dbReference type="InterPro" id="IPR018076">
    <property type="entry name" value="T2SS_GspF_dom"/>
</dbReference>
<feature type="transmembrane region" description="Helical" evidence="6">
    <location>
        <begin position="150"/>
        <end position="175"/>
    </location>
</feature>
<sequence length="178" mass="18983">MMACLVAGLLAGLAVWMWSGNPVVHSPDAGRSRPEAPPTEQRESPSLVLEMCATLLESGLPVRSVLEIVGGHVPGYAPLTRVSRALELNVDWDRAWSPMPATVRELEPSLRFTQLSGAPAAKLLRSAAASGRKREIREAEARGAEFGIKLVIPLGLCALPAFVCLGVVPIVISLLPDF</sequence>
<keyword evidence="3 6" id="KW-0812">Transmembrane</keyword>
<evidence type="ECO:0000313" key="8">
    <source>
        <dbReference type="EMBL" id="MBP2387134.1"/>
    </source>
</evidence>
<accession>A0ABS4XF92</accession>
<keyword evidence="2" id="KW-1003">Cell membrane</keyword>
<evidence type="ECO:0000256" key="3">
    <source>
        <dbReference type="ARBA" id="ARBA00022692"/>
    </source>
</evidence>
<evidence type="ECO:0000256" key="1">
    <source>
        <dbReference type="ARBA" id="ARBA00004651"/>
    </source>
</evidence>
<gene>
    <name evidence="8" type="ORF">JOF47_002645</name>
</gene>
<evidence type="ECO:0000256" key="5">
    <source>
        <dbReference type="ARBA" id="ARBA00023136"/>
    </source>
</evidence>